<dbReference type="Proteomes" id="UP000486760">
    <property type="component" value="Unassembled WGS sequence"/>
</dbReference>
<dbReference type="Gene3D" id="3.50.50.60">
    <property type="entry name" value="FAD/NAD(P)-binding domain"/>
    <property type="match status" value="1"/>
</dbReference>
<dbReference type="Pfam" id="PF01266">
    <property type="entry name" value="DAO"/>
    <property type="match status" value="1"/>
</dbReference>
<keyword evidence="2" id="KW-1133">Transmembrane helix</keyword>
<keyword evidence="2" id="KW-0472">Membrane</keyword>
<name>A0A7V7KGB0_9GAMM</name>
<organism evidence="4 5">
    <name type="scientific">Billgrantia pellis</name>
    <dbReference type="NCBI Taxonomy" id="2606936"/>
    <lineage>
        <taxon>Bacteria</taxon>
        <taxon>Pseudomonadati</taxon>
        <taxon>Pseudomonadota</taxon>
        <taxon>Gammaproteobacteria</taxon>
        <taxon>Oceanospirillales</taxon>
        <taxon>Halomonadaceae</taxon>
        <taxon>Billgrantia</taxon>
    </lineage>
</organism>
<keyword evidence="5" id="KW-1185">Reference proteome</keyword>
<dbReference type="PANTHER" id="PTHR13847:SF287">
    <property type="entry name" value="FAD-DEPENDENT OXIDOREDUCTASE DOMAIN-CONTAINING PROTEIN 1"/>
    <property type="match status" value="1"/>
</dbReference>
<sequence>MGRFHNIRISSWQLLVLDRIPFTSLSSMPYHSQEANGMQRDFLIIGGGVVGMAVAYGLLRAGQRVTVLDGSDDTLRASRGNAGLTWVQGKGAGMPAYAELSFEASLAWPEFADELKERTGIDLEYERRGGVDLCFDQEEAEARQREYSAIQAASPSLARRFRWEYLDRGSLAAHLPGLGEGVHGGTWSPHDGHCNPLYLLRALFAASRTLGLDYRPASEVLSLTPLKNGFRADTSRGAYEAERLIVAAGLGSAALAPMVGLSGAVHPVRGQVLVTERMPKIDQLPTPQIRQTASGGYLVGDTQEAVGFDRGVTLTLMQQLAERAVRIFPFLDHARLVRAWGALRVMTPDGNPLYEASRQYPGAYGLSSHSGISLAAFHAGDLAESILQDSLGHEYAEFSGARFTRSVLHP</sequence>
<dbReference type="Gene3D" id="3.30.9.10">
    <property type="entry name" value="D-Amino Acid Oxidase, subunit A, domain 2"/>
    <property type="match status" value="1"/>
</dbReference>
<protein>
    <submittedName>
        <fullName evidence="4">FAD-binding oxidoreductase</fullName>
    </submittedName>
</protein>
<dbReference type="GO" id="GO:0016491">
    <property type="term" value="F:oxidoreductase activity"/>
    <property type="evidence" value="ECO:0007669"/>
    <property type="project" value="UniProtKB-KW"/>
</dbReference>
<reference evidence="4 5" key="1">
    <citation type="submission" date="2019-08" db="EMBL/GenBank/DDBJ databases">
        <title>Bioinformatics analysis of the strain L3 and L5.</title>
        <authorList>
            <person name="Li X."/>
        </authorList>
    </citation>
    <scope>NUCLEOTIDE SEQUENCE [LARGE SCALE GENOMIC DNA]</scope>
    <source>
        <strain evidence="4 5">L5</strain>
    </source>
</reference>
<proteinExistence type="predicted"/>
<dbReference type="SUPFAM" id="SSF51905">
    <property type="entry name" value="FAD/NAD(P)-binding domain"/>
    <property type="match status" value="1"/>
</dbReference>
<evidence type="ECO:0000313" key="5">
    <source>
        <dbReference type="Proteomes" id="UP000486760"/>
    </source>
</evidence>
<comment type="caution">
    <text evidence="4">The sequence shown here is derived from an EMBL/GenBank/DDBJ whole genome shotgun (WGS) entry which is preliminary data.</text>
</comment>
<feature type="transmembrane region" description="Helical" evidence="2">
    <location>
        <begin position="42"/>
        <end position="59"/>
    </location>
</feature>
<dbReference type="SUPFAM" id="SSF54373">
    <property type="entry name" value="FAD-linked reductases, C-terminal domain"/>
    <property type="match status" value="1"/>
</dbReference>
<dbReference type="AlphaFoldDB" id="A0A7V7KGB0"/>
<dbReference type="InterPro" id="IPR006076">
    <property type="entry name" value="FAD-dep_OxRdtase"/>
</dbReference>
<dbReference type="InterPro" id="IPR036188">
    <property type="entry name" value="FAD/NAD-bd_sf"/>
</dbReference>
<dbReference type="GO" id="GO:0005737">
    <property type="term" value="C:cytoplasm"/>
    <property type="evidence" value="ECO:0007669"/>
    <property type="project" value="TreeGrafter"/>
</dbReference>
<evidence type="ECO:0000313" key="4">
    <source>
        <dbReference type="EMBL" id="KAA0010414.1"/>
    </source>
</evidence>
<keyword evidence="2" id="KW-0812">Transmembrane</keyword>
<accession>A0A7V7KGB0</accession>
<evidence type="ECO:0000259" key="3">
    <source>
        <dbReference type="Pfam" id="PF01266"/>
    </source>
</evidence>
<evidence type="ECO:0000256" key="1">
    <source>
        <dbReference type="ARBA" id="ARBA00023002"/>
    </source>
</evidence>
<dbReference type="EMBL" id="VTPY01000007">
    <property type="protein sequence ID" value="KAA0010414.1"/>
    <property type="molecule type" value="Genomic_DNA"/>
</dbReference>
<gene>
    <name evidence="4" type="ORF">F0A17_18310</name>
</gene>
<evidence type="ECO:0000256" key="2">
    <source>
        <dbReference type="SAM" id="Phobius"/>
    </source>
</evidence>
<dbReference type="PANTHER" id="PTHR13847">
    <property type="entry name" value="SARCOSINE DEHYDROGENASE-RELATED"/>
    <property type="match status" value="1"/>
</dbReference>
<feature type="domain" description="FAD dependent oxidoreductase" evidence="3">
    <location>
        <begin position="41"/>
        <end position="383"/>
    </location>
</feature>
<keyword evidence="1" id="KW-0560">Oxidoreductase</keyword>